<dbReference type="InterPro" id="IPR002068">
    <property type="entry name" value="A-crystallin/Hsp20_dom"/>
</dbReference>
<evidence type="ECO:0000313" key="4">
    <source>
        <dbReference type="EMBL" id="GIG05587.1"/>
    </source>
</evidence>
<dbReference type="RefSeq" id="WP_203692031.1">
    <property type="nucleotide sequence ID" value="NZ_BAAALC010000025.1"/>
</dbReference>
<organism evidence="4 5">
    <name type="scientific">Catellatospora coxensis</name>
    <dbReference type="NCBI Taxonomy" id="310354"/>
    <lineage>
        <taxon>Bacteria</taxon>
        <taxon>Bacillati</taxon>
        <taxon>Actinomycetota</taxon>
        <taxon>Actinomycetes</taxon>
        <taxon>Micromonosporales</taxon>
        <taxon>Micromonosporaceae</taxon>
        <taxon>Catellatospora</taxon>
    </lineage>
</organism>
<comment type="similarity">
    <text evidence="1 2">Belongs to the small heat shock protein (HSP20) family.</text>
</comment>
<evidence type="ECO:0000259" key="3">
    <source>
        <dbReference type="PROSITE" id="PS01031"/>
    </source>
</evidence>
<dbReference type="InterPro" id="IPR008978">
    <property type="entry name" value="HSP20-like_chaperone"/>
</dbReference>
<dbReference type="CDD" id="cd06464">
    <property type="entry name" value="ACD_sHsps-like"/>
    <property type="match status" value="1"/>
</dbReference>
<dbReference type="SUPFAM" id="SSF49764">
    <property type="entry name" value="HSP20-like chaperones"/>
    <property type="match status" value="1"/>
</dbReference>
<sequence>MTALMPRLFGDFTDWLESDRPLLPGHVIRLEDSLTDQEYRIRAELPGMDPDKDIQVSVDGAVLSIHAERRYEEQVKGRSEFRYGMLQRAVRLPGNADADNIKASYDKGILEVVVPLRSAEAAGRQIPIAGS</sequence>
<evidence type="ECO:0000256" key="1">
    <source>
        <dbReference type="PROSITE-ProRule" id="PRU00285"/>
    </source>
</evidence>
<dbReference type="Gene3D" id="2.60.40.790">
    <property type="match status" value="1"/>
</dbReference>
<protein>
    <recommendedName>
        <fullName evidence="3">SHSP domain-containing protein</fullName>
    </recommendedName>
</protein>
<dbReference type="Pfam" id="PF00011">
    <property type="entry name" value="HSP20"/>
    <property type="match status" value="1"/>
</dbReference>
<dbReference type="PANTHER" id="PTHR11527">
    <property type="entry name" value="HEAT-SHOCK PROTEIN 20 FAMILY MEMBER"/>
    <property type="match status" value="1"/>
</dbReference>
<proteinExistence type="inferred from homology"/>
<accession>A0A8J3KSV3</accession>
<dbReference type="AlphaFoldDB" id="A0A8J3KSV3"/>
<name>A0A8J3KSV3_9ACTN</name>
<feature type="domain" description="SHSP" evidence="3">
    <location>
        <begin position="21"/>
        <end position="131"/>
    </location>
</feature>
<gene>
    <name evidence="4" type="ORF">Cco03nite_22870</name>
</gene>
<dbReference type="EMBL" id="BONI01000016">
    <property type="protein sequence ID" value="GIG05587.1"/>
    <property type="molecule type" value="Genomic_DNA"/>
</dbReference>
<dbReference type="Proteomes" id="UP000630887">
    <property type="component" value="Unassembled WGS sequence"/>
</dbReference>
<dbReference type="InterPro" id="IPR031107">
    <property type="entry name" value="Small_HSP"/>
</dbReference>
<comment type="caution">
    <text evidence="4">The sequence shown here is derived from an EMBL/GenBank/DDBJ whole genome shotgun (WGS) entry which is preliminary data.</text>
</comment>
<reference evidence="4 5" key="1">
    <citation type="submission" date="2021-01" db="EMBL/GenBank/DDBJ databases">
        <title>Whole genome shotgun sequence of Catellatospora coxensis NBRC 107359.</title>
        <authorList>
            <person name="Komaki H."/>
            <person name="Tamura T."/>
        </authorList>
    </citation>
    <scope>NUCLEOTIDE SEQUENCE [LARGE SCALE GENOMIC DNA]</scope>
    <source>
        <strain evidence="4 5">NBRC 107359</strain>
    </source>
</reference>
<keyword evidence="5" id="KW-1185">Reference proteome</keyword>
<evidence type="ECO:0000256" key="2">
    <source>
        <dbReference type="RuleBase" id="RU003616"/>
    </source>
</evidence>
<evidence type="ECO:0000313" key="5">
    <source>
        <dbReference type="Proteomes" id="UP000630887"/>
    </source>
</evidence>
<dbReference type="PROSITE" id="PS01031">
    <property type="entry name" value="SHSP"/>
    <property type="match status" value="1"/>
</dbReference>